<evidence type="ECO:0000256" key="1">
    <source>
        <dbReference type="SAM" id="MobiDB-lite"/>
    </source>
</evidence>
<accession>A0AAJ0DEE4</accession>
<evidence type="ECO:0000313" key="3">
    <source>
        <dbReference type="EMBL" id="KAK3052352.1"/>
    </source>
</evidence>
<proteinExistence type="predicted"/>
<sequence>MSSKPQESAAEDGWTHIKRGKGARHSKPTPSRPDPDRTMTVEILQANYEKCKRLWEASSCRKEFLQILDKKQPDDGWQLDSAICIASGSFSQIHTQRGKRGMLQFAAFMDTIIHVQKTSDEQIKVYAEELVYNDIDIAFLTSLGVTVIVHSDPNKAQQSLQDPALFSHMGPQSMVFELYIDPWEPALRRLLKADPKLLVGSQPEKKLLSLVQAFPSATECDDRALIKKFDKERASYYLPQFDEDLGIFEGLRVCWKEPVDDESQISAKATSFL</sequence>
<dbReference type="InterPro" id="IPR012942">
    <property type="entry name" value="SRR1-like"/>
</dbReference>
<evidence type="ECO:0000313" key="4">
    <source>
        <dbReference type="Proteomes" id="UP001271007"/>
    </source>
</evidence>
<organism evidence="3 4">
    <name type="scientific">Extremus antarcticus</name>
    <dbReference type="NCBI Taxonomy" id="702011"/>
    <lineage>
        <taxon>Eukaryota</taxon>
        <taxon>Fungi</taxon>
        <taxon>Dikarya</taxon>
        <taxon>Ascomycota</taxon>
        <taxon>Pezizomycotina</taxon>
        <taxon>Dothideomycetes</taxon>
        <taxon>Dothideomycetidae</taxon>
        <taxon>Mycosphaerellales</taxon>
        <taxon>Extremaceae</taxon>
        <taxon>Extremus</taxon>
    </lineage>
</organism>
<gene>
    <name evidence="3" type="ORF">LTR09_006562</name>
</gene>
<reference evidence="3" key="1">
    <citation type="submission" date="2023-04" db="EMBL/GenBank/DDBJ databases">
        <title>Black Yeasts Isolated from many extreme environments.</title>
        <authorList>
            <person name="Coleine C."/>
            <person name="Stajich J.E."/>
            <person name="Selbmann L."/>
        </authorList>
    </citation>
    <scope>NUCLEOTIDE SEQUENCE</scope>
    <source>
        <strain evidence="3">CCFEE 5312</strain>
    </source>
</reference>
<keyword evidence="4" id="KW-1185">Reference proteome</keyword>
<feature type="compositionally biased region" description="Basic residues" evidence="1">
    <location>
        <begin position="16"/>
        <end position="27"/>
    </location>
</feature>
<dbReference type="PANTHER" id="PTHR42080:SF1">
    <property type="entry name" value="SRR1-LIKE DOMAIN-CONTAINING PROTEIN"/>
    <property type="match status" value="1"/>
</dbReference>
<dbReference type="Proteomes" id="UP001271007">
    <property type="component" value="Unassembled WGS sequence"/>
</dbReference>
<feature type="domain" description="SRR1-like" evidence="2">
    <location>
        <begin position="74"/>
        <end position="166"/>
    </location>
</feature>
<dbReference type="Pfam" id="PF07985">
    <property type="entry name" value="SRR1"/>
    <property type="match status" value="1"/>
</dbReference>
<feature type="region of interest" description="Disordered" evidence="1">
    <location>
        <begin position="1"/>
        <end position="38"/>
    </location>
</feature>
<dbReference type="PANTHER" id="PTHR42080">
    <property type="entry name" value="SRR1 DOMAIN-CONTAINING PROTEIN"/>
    <property type="match status" value="1"/>
</dbReference>
<dbReference type="EMBL" id="JAWDJX010000021">
    <property type="protein sequence ID" value="KAK3052352.1"/>
    <property type="molecule type" value="Genomic_DNA"/>
</dbReference>
<dbReference type="AlphaFoldDB" id="A0AAJ0DEE4"/>
<evidence type="ECO:0000259" key="2">
    <source>
        <dbReference type="Pfam" id="PF07985"/>
    </source>
</evidence>
<name>A0AAJ0DEE4_9PEZI</name>
<protein>
    <recommendedName>
        <fullName evidence="2">SRR1-like domain-containing protein</fullName>
    </recommendedName>
</protein>
<comment type="caution">
    <text evidence="3">The sequence shown here is derived from an EMBL/GenBank/DDBJ whole genome shotgun (WGS) entry which is preliminary data.</text>
</comment>